<dbReference type="PANTHER" id="PTHR11927">
    <property type="entry name" value="GALACTOSIDE 2-L-FUCOSYLTRANSFERASE"/>
    <property type="match status" value="1"/>
</dbReference>
<dbReference type="EMBL" id="JBHTBE010000001">
    <property type="protein sequence ID" value="MFC7267561.1"/>
    <property type="molecule type" value="Genomic_DNA"/>
</dbReference>
<gene>
    <name evidence="3" type="ORF">ACFQRL_01165</name>
</gene>
<comment type="caution">
    <text evidence="3">The sequence shown here is derived from an EMBL/GenBank/DDBJ whole genome shotgun (WGS) entry which is preliminary data.</text>
</comment>
<evidence type="ECO:0000256" key="1">
    <source>
        <dbReference type="ARBA" id="ARBA00022676"/>
    </source>
</evidence>
<dbReference type="PANTHER" id="PTHR11927:SF9">
    <property type="entry name" value="L-FUCOSYLTRANSFERASE"/>
    <property type="match status" value="1"/>
</dbReference>
<sequence>MFVELTGGLANQLFQWAAGRVLADEFGADLRLDTRLVDRPDGRGAQVQKLVREQRLRRPSAREASAWEAVHSHLPSKAVGVLKRLRRLTYAVGWSTARTYREARAVLSRGKSVRLSGLFQDVAEVIPHRTALRDRIVLPTTDHLADEPLYAAVHVRRGDYVANEKYAATFGSCSPEYYREGLMLCNPEYPVVLVTDDREWSEQFGRTIVGRDVRVSAAADHFEDFAVLSRASDIVLSNSTFSWWAAFLSEASVVVAPSPWFTDTTRDRGLVLSDWVELARGA</sequence>
<reference evidence="4" key="1">
    <citation type="journal article" date="2019" name="Int. J. Syst. Evol. Microbiol.">
        <title>The Global Catalogue of Microorganisms (GCM) 10K type strain sequencing project: providing services to taxonomists for standard genome sequencing and annotation.</title>
        <authorList>
            <consortium name="The Broad Institute Genomics Platform"/>
            <consortium name="The Broad Institute Genome Sequencing Center for Infectious Disease"/>
            <person name="Wu L."/>
            <person name="Ma J."/>
        </authorList>
    </citation>
    <scope>NUCLEOTIDE SEQUENCE [LARGE SCALE GENOMIC DNA]</scope>
    <source>
        <strain evidence="4">CGMCC 1.15772</strain>
    </source>
</reference>
<dbReference type="RefSeq" id="WP_262872496.1">
    <property type="nucleotide sequence ID" value="NZ_BAABKW010000018.1"/>
</dbReference>
<dbReference type="CDD" id="cd11301">
    <property type="entry name" value="Fut1_Fut2_like"/>
    <property type="match status" value="1"/>
</dbReference>
<evidence type="ECO:0000313" key="3">
    <source>
        <dbReference type="EMBL" id="MFC7267561.1"/>
    </source>
</evidence>
<evidence type="ECO:0000256" key="2">
    <source>
        <dbReference type="ARBA" id="ARBA00022679"/>
    </source>
</evidence>
<accession>A0ABW2HAT3</accession>
<proteinExistence type="predicted"/>
<keyword evidence="4" id="KW-1185">Reference proteome</keyword>
<dbReference type="Proteomes" id="UP001596507">
    <property type="component" value="Unassembled WGS sequence"/>
</dbReference>
<keyword evidence="1" id="KW-0328">Glycosyltransferase</keyword>
<protein>
    <submittedName>
        <fullName evidence="3">Alpha-1,2-fucosyltransferase</fullName>
    </submittedName>
</protein>
<name>A0ABW2HAT3_9MICO</name>
<dbReference type="Pfam" id="PF01531">
    <property type="entry name" value="Glyco_transf_11"/>
    <property type="match status" value="1"/>
</dbReference>
<evidence type="ECO:0000313" key="4">
    <source>
        <dbReference type="Proteomes" id="UP001596507"/>
    </source>
</evidence>
<dbReference type="InterPro" id="IPR002516">
    <property type="entry name" value="Glyco_trans_11"/>
</dbReference>
<keyword evidence="2" id="KW-0808">Transferase</keyword>
<organism evidence="3 4">
    <name type="scientific">Microbacterium fluvii</name>
    <dbReference type="NCBI Taxonomy" id="415215"/>
    <lineage>
        <taxon>Bacteria</taxon>
        <taxon>Bacillati</taxon>
        <taxon>Actinomycetota</taxon>
        <taxon>Actinomycetes</taxon>
        <taxon>Micrococcales</taxon>
        <taxon>Microbacteriaceae</taxon>
        <taxon>Microbacterium</taxon>
    </lineage>
</organism>